<gene>
    <name evidence="2" type="ORF">RJG51_03165</name>
    <name evidence="1" type="ORF">RJG52_07415</name>
    <name evidence="3" type="ORF">RJG53_10075</name>
    <name evidence="5" type="ORF">RJG55_07420</name>
    <name evidence="4" type="ORF">RJG56_09955</name>
    <name evidence="6" type="ORF">RJG57_03950</name>
    <name evidence="10" type="ORF">RJG58_06035</name>
    <name evidence="11" type="ORF">RMP69_06035</name>
    <name evidence="7" type="ORF">RMQ65_02060</name>
    <name evidence="9" type="ORF">RMQ66_01535</name>
    <name evidence="8" type="ORF">RMQ67_06035</name>
</gene>
<evidence type="ECO:0000313" key="1">
    <source>
        <dbReference type="EMBL" id="WNL11757.1"/>
    </source>
</evidence>
<proteinExistence type="predicted"/>
<dbReference type="EMBL" id="CP134844">
    <property type="protein sequence ID" value="WNL11757.1"/>
    <property type="molecule type" value="Genomic_DNA"/>
</dbReference>
<dbReference type="EMBL" id="CP134855">
    <property type="protein sequence ID" value="WNL31043.1"/>
    <property type="molecule type" value="Genomic_DNA"/>
</dbReference>
<evidence type="ECO:0000313" key="5">
    <source>
        <dbReference type="EMBL" id="WNL22782.1"/>
    </source>
</evidence>
<evidence type="ECO:0000313" key="10">
    <source>
        <dbReference type="EMBL" id="WNP37193.1"/>
    </source>
</evidence>
<dbReference type="EMBL" id="CP134850">
    <property type="protein sequence ID" value="WNL21056.1"/>
    <property type="molecule type" value="Genomic_DNA"/>
</dbReference>
<dbReference type="EMBL" id="CP134852">
    <property type="protein sequence ID" value="WNL26326.1"/>
    <property type="molecule type" value="Genomic_DNA"/>
</dbReference>
<evidence type="ECO:0000313" key="3">
    <source>
        <dbReference type="EMBL" id="WNL18917.1"/>
    </source>
</evidence>
<dbReference type="EMBL" id="CP134853">
    <property type="protein sequence ID" value="WNL28162.1"/>
    <property type="molecule type" value="Genomic_DNA"/>
</dbReference>
<dbReference type="EMBL" id="CP134842">
    <property type="protein sequence ID" value="WNL36491.1"/>
    <property type="molecule type" value="Genomic_DNA"/>
</dbReference>
<evidence type="ECO:0008006" key="12">
    <source>
        <dbReference type="Google" id="ProtNLM"/>
    </source>
</evidence>
<evidence type="ECO:0000313" key="8">
    <source>
        <dbReference type="EMBL" id="WNL31043.1"/>
    </source>
</evidence>
<name>A0AA96DH79_9BACT</name>
<evidence type="ECO:0000313" key="11">
    <source>
        <dbReference type="EMBL" id="WNP39285.1"/>
    </source>
</evidence>
<organism evidence="7">
    <name type="scientific">Arcobacter sp. AZ-2023</name>
    <dbReference type="NCBI Taxonomy" id="3074453"/>
    <lineage>
        <taxon>Bacteria</taxon>
        <taxon>Pseudomonadati</taxon>
        <taxon>Campylobacterota</taxon>
        <taxon>Epsilonproteobacteria</taxon>
        <taxon>Campylobacterales</taxon>
        <taxon>Arcobacteraceae</taxon>
        <taxon>Arcobacter</taxon>
    </lineage>
</organism>
<accession>A0AA96DH79</accession>
<evidence type="ECO:0000313" key="9">
    <source>
        <dbReference type="EMBL" id="WNL36491.1"/>
    </source>
</evidence>
<reference evidence="1" key="2">
    <citation type="submission" date="2023-09" db="EMBL/GenBank/DDBJ databases">
        <title>Characterization of Arcobacter Isolates from Retail Chicken Sold in Supermarkets in Tbilisi, Georgia.</title>
        <authorList>
            <person name="Matthias R."/>
            <person name="Zautner A.E."/>
        </authorList>
    </citation>
    <scope>NUCLEOTIDE SEQUENCE</scope>
    <source>
        <strain evidence="2">LEO 108</strain>
        <strain evidence="1">LEO 109</strain>
    </source>
</reference>
<dbReference type="AlphaFoldDB" id="A0AA96DH79"/>
<evidence type="ECO:0000313" key="7">
    <source>
        <dbReference type="EMBL" id="WNL28162.1"/>
    </source>
</evidence>
<sequence>MINNRNIKDMTLKERFDSRGFAVNKYAKAYGVTHPILSGVLSGMYSGKNTPENGATRKIIMQLKKDKVWIGRLPWEV</sequence>
<protein>
    <recommendedName>
        <fullName evidence="12">XRE family transcriptional regulator</fullName>
    </recommendedName>
</protein>
<dbReference type="EMBL" id="CP134851">
    <property type="protein sequence ID" value="WNL22782.1"/>
    <property type="molecule type" value="Genomic_DNA"/>
</dbReference>
<evidence type="ECO:0000313" key="6">
    <source>
        <dbReference type="EMBL" id="WNL26326.1"/>
    </source>
</evidence>
<reference evidence="7" key="1">
    <citation type="submission" date="2023-09" db="EMBL/GenBank/DDBJ databases">
        <title>Arcobacter tbilisiensis sp. nov. isolated from chicken meat in Tbilisi, Georgia.</title>
        <authorList>
            <person name="Matthias R."/>
            <person name="Zautner A.E."/>
        </authorList>
    </citation>
    <scope>NUCLEOTIDE SEQUENCE</scope>
    <source>
        <strain evidence="10">LEO 101</strain>
        <strain evidence="7">LEO 49</strain>
        <strain evidence="11">LEO 50</strain>
        <strain evidence="8">LEO 53</strain>
        <strain evidence="9">LEO 65</strain>
        <strain evidence="6">LEO 70</strain>
        <strain evidence="5">LEO 74</strain>
        <strain evidence="4">LEO 79</strain>
        <strain evidence="3">LEO 99</strain>
    </source>
</reference>
<evidence type="ECO:0000313" key="4">
    <source>
        <dbReference type="EMBL" id="WNL21056.1"/>
    </source>
</evidence>
<dbReference type="EMBL" id="CP135131">
    <property type="protein sequence ID" value="WNP39285.1"/>
    <property type="molecule type" value="Genomic_DNA"/>
</dbReference>
<evidence type="ECO:0000313" key="2">
    <source>
        <dbReference type="EMBL" id="WNL15201.1"/>
    </source>
</evidence>
<dbReference type="EMBL" id="CP134849">
    <property type="protein sequence ID" value="WNL18917.1"/>
    <property type="molecule type" value="Genomic_DNA"/>
</dbReference>
<dbReference type="EMBL" id="CP134845">
    <property type="protein sequence ID" value="WNL15201.1"/>
    <property type="molecule type" value="Genomic_DNA"/>
</dbReference>
<dbReference type="EMBL" id="CP135130">
    <property type="protein sequence ID" value="WNP37193.1"/>
    <property type="molecule type" value="Genomic_DNA"/>
</dbReference>